<accession>A0AA38HKC9</accession>
<comment type="caution">
    <text evidence="1">The sequence shown here is derived from an EMBL/GenBank/DDBJ whole genome shotgun (WGS) entry which is preliminary data.</text>
</comment>
<gene>
    <name evidence="1" type="ORF">Zmor_003969</name>
</gene>
<proteinExistence type="predicted"/>
<evidence type="ECO:0000313" key="2">
    <source>
        <dbReference type="Proteomes" id="UP001168821"/>
    </source>
</evidence>
<dbReference type="AlphaFoldDB" id="A0AA38HKC9"/>
<organism evidence="1 2">
    <name type="scientific">Zophobas morio</name>
    <dbReference type="NCBI Taxonomy" id="2755281"/>
    <lineage>
        <taxon>Eukaryota</taxon>
        <taxon>Metazoa</taxon>
        <taxon>Ecdysozoa</taxon>
        <taxon>Arthropoda</taxon>
        <taxon>Hexapoda</taxon>
        <taxon>Insecta</taxon>
        <taxon>Pterygota</taxon>
        <taxon>Neoptera</taxon>
        <taxon>Endopterygota</taxon>
        <taxon>Coleoptera</taxon>
        <taxon>Polyphaga</taxon>
        <taxon>Cucujiformia</taxon>
        <taxon>Tenebrionidae</taxon>
        <taxon>Zophobas</taxon>
    </lineage>
</organism>
<name>A0AA38HKC9_9CUCU</name>
<evidence type="ECO:0000313" key="1">
    <source>
        <dbReference type="EMBL" id="KAJ3628691.1"/>
    </source>
</evidence>
<reference evidence="1" key="1">
    <citation type="journal article" date="2023" name="G3 (Bethesda)">
        <title>Whole genome assemblies of Zophobas morio and Tenebrio molitor.</title>
        <authorList>
            <person name="Kaur S."/>
            <person name="Stinson S.A."/>
            <person name="diCenzo G.C."/>
        </authorList>
    </citation>
    <scope>NUCLEOTIDE SEQUENCE</scope>
    <source>
        <strain evidence="1">QUZm001</strain>
    </source>
</reference>
<dbReference type="EMBL" id="JALNTZ010001119">
    <property type="protein sequence ID" value="KAJ3628691.1"/>
    <property type="molecule type" value="Genomic_DNA"/>
</dbReference>
<protein>
    <submittedName>
        <fullName evidence="1">Uncharacterized protein</fullName>
    </submittedName>
</protein>
<dbReference type="Proteomes" id="UP001168821">
    <property type="component" value="Unassembled WGS sequence"/>
</dbReference>
<sequence length="133" mass="14702">MSGFKTQPAVMMCGMNVAGINEVDQRGRWHLSYNPSVQGYGCVTTALVFDNRVFFVLNGDHRKAWGEAADLEGALDYFIEHHQQISDMSEHRMALGLARDEFALMPTLADIAGPALFTKLFNAFKAGAEDESN</sequence>
<keyword evidence="2" id="KW-1185">Reference proteome</keyword>